<reference evidence="1 2" key="1">
    <citation type="submission" date="2018-10" db="EMBL/GenBank/DDBJ databases">
        <title>Sequencing the genomes of 1000 actinobacteria strains.</title>
        <authorList>
            <person name="Klenk H.-P."/>
        </authorList>
    </citation>
    <scope>NUCLEOTIDE SEQUENCE [LARGE SCALE GENOMIC DNA]</scope>
    <source>
        <strain evidence="1 2">DSM 17894</strain>
    </source>
</reference>
<gene>
    <name evidence="1" type="ORF">C8E83_2777</name>
</gene>
<proteinExistence type="predicted"/>
<comment type="caution">
    <text evidence="1">The sequence shown here is derived from an EMBL/GenBank/DDBJ whole genome shotgun (WGS) entry which is preliminary data.</text>
</comment>
<dbReference type="EMBL" id="RBKS01000001">
    <property type="protein sequence ID" value="RKR75629.1"/>
    <property type="molecule type" value="Genomic_DNA"/>
</dbReference>
<sequence length="99" mass="11524">METMTRVDEAVTVWTTDEGVPLRLVWRAHRFRVSDVPTRLTSTYPGWQVDTAFDPAITHPPELRESWRFQGTGEGGETLVFDVSRDPWSQGWRLLRTYD</sequence>
<dbReference type="AlphaFoldDB" id="A0A495IIM4"/>
<protein>
    <submittedName>
        <fullName evidence="1">Uncharacterized protein</fullName>
    </submittedName>
</protein>
<evidence type="ECO:0000313" key="1">
    <source>
        <dbReference type="EMBL" id="RKR75629.1"/>
    </source>
</evidence>
<dbReference type="Proteomes" id="UP000280008">
    <property type="component" value="Unassembled WGS sequence"/>
</dbReference>
<organism evidence="1 2">
    <name type="scientific">Frondihabitans australicus</name>
    <dbReference type="NCBI Taxonomy" id="386892"/>
    <lineage>
        <taxon>Bacteria</taxon>
        <taxon>Bacillati</taxon>
        <taxon>Actinomycetota</taxon>
        <taxon>Actinomycetes</taxon>
        <taxon>Micrococcales</taxon>
        <taxon>Microbacteriaceae</taxon>
        <taxon>Frondihabitans</taxon>
    </lineage>
</organism>
<evidence type="ECO:0000313" key="2">
    <source>
        <dbReference type="Proteomes" id="UP000280008"/>
    </source>
</evidence>
<name>A0A495IIM4_9MICO</name>
<accession>A0A495IIM4</accession>
<keyword evidence="2" id="KW-1185">Reference proteome</keyword>